<dbReference type="InterPro" id="IPR011701">
    <property type="entry name" value="MFS"/>
</dbReference>
<comment type="subcellular location">
    <subcellularLocation>
        <location evidence="1">Cell membrane</location>
        <topology evidence="1">Multi-pass membrane protein</topology>
    </subcellularLocation>
</comment>
<accession>A0A1H0D5C6</accession>
<keyword evidence="3 6" id="KW-0812">Transmembrane</keyword>
<dbReference type="EMBL" id="FNIL01000002">
    <property type="protein sequence ID" value="SDN65380.1"/>
    <property type="molecule type" value="Genomic_DNA"/>
</dbReference>
<evidence type="ECO:0000256" key="1">
    <source>
        <dbReference type="ARBA" id="ARBA00004651"/>
    </source>
</evidence>
<keyword evidence="4 6" id="KW-1133">Transmembrane helix</keyword>
<keyword evidence="8" id="KW-1185">Reference proteome</keyword>
<evidence type="ECO:0000256" key="2">
    <source>
        <dbReference type="ARBA" id="ARBA00022475"/>
    </source>
</evidence>
<feature type="transmembrane region" description="Helical" evidence="6">
    <location>
        <begin position="312"/>
        <end position="333"/>
    </location>
</feature>
<dbReference type="CDD" id="cd06173">
    <property type="entry name" value="MFS_MefA_like"/>
    <property type="match status" value="1"/>
</dbReference>
<dbReference type="PANTHER" id="PTHR23513">
    <property type="entry name" value="INTEGRAL MEMBRANE EFFLUX PROTEIN-RELATED"/>
    <property type="match status" value="1"/>
</dbReference>
<feature type="transmembrane region" description="Helical" evidence="6">
    <location>
        <begin position="345"/>
        <end position="367"/>
    </location>
</feature>
<keyword evidence="2" id="KW-1003">Cell membrane</keyword>
<keyword evidence="5 6" id="KW-0472">Membrane</keyword>
<feature type="transmembrane region" description="Helical" evidence="6">
    <location>
        <begin position="373"/>
        <end position="392"/>
    </location>
</feature>
<dbReference type="Proteomes" id="UP000198778">
    <property type="component" value="Unassembled WGS sequence"/>
</dbReference>
<feature type="transmembrane region" description="Helical" evidence="6">
    <location>
        <begin position="257"/>
        <end position="276"/>
    </location>
</feature>
<dbReference type="Gene3D" id="1.20.1250.20">
    <property type="entry name" value="MFS general substrate transporter like domains"/>
    <property type="match status" value="1"/>
</dbReference>
<dbReference type="OrthoDB" id="2287060at2"/>
<dbReference type="GO" id="GO:0022857">
    <property type="term" value="F:transmembrane transporter activity"/>
    <property type="evidence" value="ECO:0007669"/>
    <property type="project" value="InterPro"/>
</dbReference>
<evidence type="ECO:0000256" key="4">
    <source>
        <dbReference type="ARBA" id="ARBA00022989"/>
    </source>
</evidence>
<feature type="transmembrane region" description="Helical" evidence="6">
    <location>
        <begin position="42"/>
        <end position="63"/>
    </location>
</feature>
<gene>
    <name evidence="7" type="ORF">SAMN04488053_102350</name>
</gene>
<dbReference type="InterPro" id="IPR036259">
    <property type="entry name" value="MFS_trans_sf"/>
</dbReference>
<evidence type="ECO:0000256" key="6">
    <source>
        <dbReference type="SAM" id="Phobius"/>
    </source>
</evidence>
<sequence>MKSFLFERNFLILLSSVFINGVGSGVYAVSGMLLVLHLSGSVLYSGFAFFSITLANAMAFLIAPLTKYFTYKRGLFFSSIMKSALLFSIPLFYITVGLNVYYVLIVLFLVSLLAQFSYPIETTITPIIVGKENLIKANSYIQTIREAMDIVFLAAAGILVVLLGSVQAIFITAVCHLLSSLTYTLYTFPQNEVSDKQQSFKKIANAYTADLMAGLHHMKNSLIPKMIFSVIFINIAMGVMMPNLPAFALIKGNGNEAVYGFYLAAMSTGVLIGTMLTPRVKQINFGQLTISTFIGTGILWTSAAFLPVIPSLIMFSLGAVSIGIINIFIFTAIQQQVEPSFIGRVVTVLTSASSIGMPFGALAGGFIGETFTAVIPVALCGLSMLLFSVIWLSSSVLRKLPKIEETNFFPVRESAELQQEPK</sequence>
<protein>
    <submittedName>
        <fullName evidence="7">Transmembrane secretion effector</fullName>
    </submittedName>
</protein>
<feature type="transmembrane region" description="Helical" evidence="6">
    <location>
        <begin position="226"/>
        <end position="245"/>
    </location>
</feature>
<dbReference type="GO" id="GO:0005886">
    <property type="term" value="C:plasma membrane"/>
    <property type="evidence" value="ECO:0007669"/>
    <property type="project" value="UniProtKB-SubCell"/>
</dbReference>
<feature type="transmembrane region" description="Helical" evidence="6">
    <location>
        <begin position="288"/>
        <end position="306"/>
    </location>
</feature>
<name>A0A1H0D5C6_9BACI</name>
<feature type="transmembrane region" description="Helical" evidence="6">
    <location>
        <begin position="12"/>
        <end position="36"/>
    </location>
</feature>
<dbReference type="RefSeq" id="WP_090841720.1">
    <property type="nucleotide sequence ID" value="NZ_FNIL01000002.1"/>
</dbReference>
<evidence type="ECO:0000256" key="3">
    <source>
        <dbReference type="ARBA" id="ARBA00022692"/>
    </source>
</evidence>
<dbReference type="AlphaFoldDB" id="A0A1H0D5C6"/>
<organism evidence="7 8">
    <name type="scientific">Alkalicoccus daliensis</name>
    <dbReference type="NCBI Taxonomy" id="745820"/>
    <lineage>
        <taxon>Bacteria</taxon>
        <taxon>Bacillati</taxon>
        <taxon>Bacillota</taxon>
        <taxon>Bacilli</taxon>
        <taxon>Bacillales</taxon>
        <taxon>Bacillaceae</taxon>
        <taxon>Alkalicoccus</taxon>
    </lineage>
</organism>
<feature type="transmembrane region" description="Helical" evidence="6">
    <location>
        <begin position="146"/>
        <end position="163"/>
    </location>
</feature>
<proteinExistence type="predicted"/>
<reference evidence="8" key="1">
    <citation type="submission" date="2016-10" db="EMBL/GenBank/DDBJ databases">
        <authorList>
            <person name="Varghese N."/>
            <person name="Submissions S."/>
        </authorList>
    </citation>
    <scope>NUCLEOTIDE SEQUENCE [LARGE SCALE GENOMIC DNA]</scope>
    <source>
        <strain evidence="8">CGMCC 1.10369</strain>
    </source>
</reference>
<dbReference type="PANTHER" id="PTHR23513:SF6">
    <property type="entry name" value="MAJOR FACILITATOR SUPERFAMILY ASSOCIATED DOMAIN-CONTAINING PROTEIN"/>
    <property type="match status" value="1"/>
</dbReference>
<dbReference type="STRING" id="745820.SAMN04488053_102350"/>
<dbReference type="Pfam" id="PF07690">
    <property type="entry name" value="MFS_1"/>
    <property type="match status" value="1"/>
</dbReference>
<dbReference type="SUPFAM" id="SSF103473">
    <property type="entry name" value="MFS general substrate transporter"/>
    <property type="match status" value="1"/>
</dbReference>
<evidence type="ECO:0000313" key="8">
    <source>
        <dbReference type="Proteomes" id="UP000198778"/>
    </source>
</evidence>
<evidence type="ECO:0000313" key="7">
    <source>
        <dbReference type="EMBL" id="SDN65380.1"/>
    </source>
</evidence>
<evidence type="ECO:0000256" key="5">
    <source>
        <dbReference type="ARBA" id="ARBA00023136"/>
    </source>
</evidence>